<evidence type="ECO:0000313" key="3">
    <source>
        <dbReference type="EMBL" id="MCF2527925.1"/>
    </source>
</evidence>
<evidence type="ECO:0000259" key="2">
    <source>
        <dbReference type="Pfam" id="PF01636"/>
    </source>
</evidence>
<dbReference type="InterPro" id="IPR002575">
    <property type="entry name" value="Aminoglycoside_PTrfase"/>
</dbReference>
<dbReference type="InterPro" id="IPR011009">
    <property type="entry name" value="Kinase-like_dom_sf"/>
</dbReference>
<evidence type="ECO:0000256" key="1">
    <source>
        <dbReference type="SAM" id="MobiDB-lite"/>
    </source>
</evidence>
<dbReference type="Proteomes" id="UP001165378">
    <property type="component" value="Unassembled WGS sequence"/>
</dbReference>
<proteinExistence type="predicted"/>
<dbReference type="Gene3D" id="3.30.200.20">
    <property type="entry name" value="Phosphorylase Kinase, domain 1"/>
    <property type="match status" value="1"/>
</dbReference>
<dbReference type="PANTHER" id="PTHR21310:SF15">
    <property type="entry name" value="AMINOGLYCOSIDE PHOSPHOTRANSFERASE DOMAIN-CONTAINING PROTEIN"/>
    <property type="match status" value="1"/>
</dbReference>
<feature type="domain" description="Aminoglycoside phosphotransferase" evidence="2">
    <location>
        <begin position="32"/>
        <end position="284"/>
    </location>
</feature>
<name>A0AA41U024_9ACTN</name>
<dbReference type="Gene3D" id="3.90.1200.10">
    <property type="match status" value="1"/>
</dbReference>
<dbReference type="PANTHER" id="PTHR21310">
    <property type="entry name" value="AMINOGLYCOSIDE PHOSPHOTRANSFERASE-RELATED-RELATED"/>
    <property type="match status" value="1"/>
</dbReference>
<dbReference type="EMBL" id="JAKFHA010000005">
    <property type="protein sequence ID" value="MCF2527925.1"/>
    <property type="molecule type" value="Genomic_DNA"/>
</dbReference>
<organism evidence="3 4">
    <name type="scientific">Yinghuangia soli</name>
    <dbReference type="NCBI Taxonomy" id="2908204"/>
    <lineage>
        <taxon>Bacteria</taxon>
        <taxon>Bacillati</taxon>
        <taxon>Actinomycetota</taxon>
        <taxon>Actinomycetes</taxon>
        <taxon>Kitasatosporales</taxon>
        <taxon>Streptomycetaceae</taxon>
        <taxon>Yinghuangia</taxon>
    </lineage>
</organism>
<gene>
    <name evidence="3" type="ORF">LZ495_11940</name>
</gene>
<sequence>MHSITKPTVDQATLDALVTVVFGGAALPALCREATEGMYNTVFRLTLADGREVALKAAPAPDAPRLGYEYNILRTESLFFTRLAEVDGVPTPRVLSTGFERNLMPGDYLFMTALPGTPLDRLRADLSPDELAAVRRDLGGIVARMHAVHGIRFGYPQSESAPARWPDAFRGMVEAVLADAARLGADLTRPAAEILAAVEDNLGLLADVDSPVFVHFDLWDGNILVARDGGGARVGGVIDAERAFWGDPCADFVSLALFADIEADVDFLAGYREAGGTVEFTPEVRRRISLYRIYLYLIMLTEGAVRGYDKETATGLREWVGMLLAGELDALGDELSDEPGETDSQADSEADGDAADDVPVQAG</sequence>
<reference evidence="3" key="1">
    <citation type="submission" date="2022-01" db="EMBL/GenBank/DDBJ databases">
        <title>Genome-Based Taxonomic Classification of the Phylum Actinobacteria.</title>
        <authorList>
            <person name="Gao Y."/>
        </authorList>
    </citation>
    <scope>NUCLEOTIDE SEQUENCE</scope>
    <source>
        <strain evidence="3">KLBMP 8922</strain>
    </source>
</reference>
<dbReference type="InterPro" id="IPR051678">
    <property type="entry name" value="AGP_Transferase"/>
</dbReference>
<comment type="caution">
    <text evidence="3">The sequence shown here is derived from an EMBL/GenBank/DDBJ whole genome shotgun (WGS) entry which is preliminary data.</text>
</comment>
<keyword evidence="4" id="KW-1185">Reference proteome</keyword>
<protein>
    <submittedName>
        <fullName evidence="3">Aminoglycoside phosphotransferase family protein</fullName>
    </submittedName>
</protein>
<dbReference type="RefSeq" id="WP_235052094.1">
    <property type="nucleotide sequence ID" value="NZ_JAKFHA010000005.1"/>
</dbReference>
<evidence type="ECO:0000313" key="4">
    <source>
        <dbReference type="Proteomes" id="UP001165378"/>
    </source>
</evidence>
<feature type="region of interest" description="Disordered" evidence="1">
    <location>
        <begin position="333"/>
        <end position="363"/>
    </location>
</feature>
<accession>A0AA41U024</accession>
<dbReference type="AlphaFoldDB" id="A0AA41U024"/>
<dbReference type="Pfam" id="PF01636">
    <property type="entry name" value="APH"/>
    <property type="match status" value="1"/>
</dbReference>
<dbReference type="SUPFAM" id="SSF56112">
    <property type="entry name" value="Protein kinase-like (PK-like)"/>
    <property type="match status" value="1"/>
</dbReference>
<feature type="compositionally biased region" description="Acidic residues" evidence="1">
    <location>
        <begin position="333"/>
        <end position="356"/>
    </location>
</feature>